<dbReference type="OMA" id="CINKERD"/>
<dbReference type="SMART" id="SM01177">
    <property type="entry name" value="DUF4210"/>
    <property type="match status" value="1"/>
</dbReference>
<dbReference type="InterPro" id="IPR033473">
    <property type="entry name" value="Atos-like_C"/>
</dbReference>
<sequence length="845" mass="92178">MRPDGTETGEPPTLGGKWKPEDLVVALTLLIIEGRTPELSPKGRTEGPHCPAGTLLPGSGHTCLPGHQQCERAHALSERARLLWRNAVPVMVELGLRVSCCAGRDDPPSGPEGSDSELGRGALLLERWALRSIPKRAGDALVGDKALIQSIRSYVHFSQLSAWLSAVQGNLSYTIFYRVCAPGESLVSDFEHSPVEHSFPTTASTPGCTLRISVSALPYLPGLPTIYCSVHASLHLDTSGPTCNASPGPSSPATSTSLSSSDVRTQVSFETGTIDAQQNLRVPGKVVVEYIRPSPHLLNCEYSSPADHPRDYSEENGVWTREMPDEQQPRCHMPGRRPSGRTLKLTLGTNPDRSTSHTSPLASLLQGREVIASIAERLALCDLESSHLTDSHPPLTFADKLSALSELKQTVKDPFGAVCRTQHNEVQSKADKSTLRVADLSSCCGHETPLGFGSVFSRHRPTKLRVKRKLLPSPVKAKVTEEKDQLDNSVFDGDEEEEEEEASPDDDDPCHSPPAKCSVPPALGRRLDGSQALRGTKKLTRVGLRQPAKVAEVPSWSKAPGSLLLGQKRTLHNACLPPTFHPHTGLPSSSSPVPERRSKKGCFDVDTSLLQNNGHIKTKFLSREAWKERDGTLSSASSHPVSSHNLLGTFEESVLNLRLPVMGTVGGFLAQLGASGAFCPNHVSLPVHVYFFHIADDGSPSPYLGILSLRPLGYRGYHVPRAGTIQVTLFNPNKTVVKMFVVMYNLRDMPPNHQTFLRQRTFSVPVARQTCMGLVGTERALPPTKTGLRYLVHLRFVSSKSGKIYLHRDIRLLFSRKSTEIDSGVAYELKSYTEMPQNPRFSPRG</sequence>
<evidence type="ECO:0000256" key="1">
    <source>
        <dbReference type="ARBA" id="ARBA00034497"/>
    </source>
</evidence>
<organism evidence="4 5">
    <name type="scientific">Eptatretus burgeri</name>
    <name type="common">Inshore hagfish</name>
    <dbReference type="NCBI Taxonomy" id="7764"/>
    <lineage>
        <taxon>Eukaryota</taxon>
        <taxon>Metazoa</taxon>
        <taxon>Chordata</taxon>
        <taxon>Craniata</taxon>
        <taxon>Vertebrata</taxon>
        <taxon>Cyclostomata</taxon>
        <taxon>Myxini</taxon>
        <taxon>Myxiniformes</taxon>
        <taxon>Myxinidae</taxon>
        <taxon>Eptatretinae</taxon>
        <taxon>Eptatretus</taxon>
    </lineage>
</organism>
<feature type="compositionally biased region" description="Low complexity" evidence="2">
    <location>
        <begin position="245"/>
        <end position="261"/>
    </location>
</feature>
<reference evidence="4" key="2">
    <citation type="submission" date="2025-09" db="UniProtKB">
        <authorList>
            <consortium name="Ensembl"/>
        </authorList>
    </citation>
    <scope>IDENTIFICATION</scope>
</reference>
<protein>
    <submittedName>
        <fullName evidence="4">Family with sequence similarity 214 member A</fullName>
    </submittedName>
</protein>
<evidence type="ECO:0000259" key="3">
    <source>
        <dbReference type="SMART" id="SM01177"/>
    </source>
</evidence>
<evidence type="ECO:0000313" key="5">
    <source>
        <dbReference type="Proteomes" id="UP000694388"/>
    </source>
</evidence>
<dbReference type="Pfam" id="PF13915">
    <property type="entry name" value="DUF4210"/>
    <property type="match status" value="1"/>
</dbReference>
<accession>A0A8C4QT71</accession>
<dbReference type="PANTHER" id="PTHR13199:SF11">
    <property type="entry name" value="PROTEIN ATOSSA"/>
    <property type="match status" value="1"/>
</dbReference>
<feature type="compositionally biased region" description="Acidic residues" evidence="2">
    <location>
        <begin position="492"/>
        <end position="508"/>
    </location>
</feature>
<feature type="region of interest" description="Disordered" evidence="2">
    <location>
        <begin position="475"/>
        <end position="548"/>
    </location>
</feature>
<feature type="domain" description="Atos-like conserved" evidence="3">
    <location>
        <begin position="646"/>
        <end position="704"/>
    </location>
</feature>
<reference evidence="4" key="1">
    <citation type="submission" date="2025-08" db="UniProtKB">
        <authorList>
            <consortium name="Ensembl"/>
        </authorList>
    </citation>
    <scope>IDENTIFICATION</scope>
</reference>
<evidence type="ECO:0000313" key="4">
    <source>
        <dbReference type="Ensembl" id="ENSEBUP00000019500.1"/>
    </source>
</evidence>
<dbReference type="GeneTree" id="ENSGT00940000157573"/>
<proteinExistence type="inferred from homology"/>
<dbReference type="Proteomes" id="UP000694388">
    <property type="component" value="Unplaced"/>
</dbReference>
<feature type="region of interest" description="Disordered" evidence="2">
    <location>
        <begin position="239"/>
        <end position="264"/>
    </location>
</feature>
<dbReference type="PANTHER" id="PTHR13199">
    <property type="entry name" value="GH03947P"/>
    <property type="match status" value="1"/>
</dbReference>
<evidence type="ECO:0000256" key="2">
    <source>
        <dbReference type="SAM" id="MobiDB-lite"/>
    </source>
</evidence>
<keyword evidence="5" id="KW-1185">Reference proteome</keyword>
<name>A0A8C4QT71_EPTBU</name>
<dbReference type="InterPro" id="IPR051506">
    <property type="entry name" value="ATOS_Transcription_Regulators"/>
</dbReference>
<dbReference type="Pfam" id="PF13889">
    <property type="entry name" value="Chromosome_seg"/>
    <property type="match status" value="1"/>
</dbReference>
<dbReference type="InterPro" id="IPR025261">
    <property type="entry name" value="Atos-like_cons_dom"/>
</dbReference>
<dbReference type="Ensembl" id="ENSEBUT00000020076.1">
    <property type="protein sequence ID" value="ENSEBUP00000019500.1"/>
    <property type="gene ID" value="ENSEBUG00000012119.1"/>
</dbReference>
<comment type="similarity">
    <text evidence="1">Belongs to the ATOS family.</text>
</comment>
<dbReference type="AlphaFoldDB" id="A0A8C4QT71"/>